<organism evidence="3 4">
    <name type="scientific">Pseudovibrio denitrificans</name>
    <dbReference type="NCBI Taxonomy" id="258256"/>
    <lineage>
        <taxon>Bacteria</taxon>
        <taxon>Pseudomonadati</taxon>
        <taxon>Pseudomonadota</taxon>
        <taxon>Alphaproteobacteria</taxon>
        <taxon>Hyphomicrobiales</taxon>
        <taxon>Stappiaceae</taxon>
        <taxon>Pseudovibrio</taxon>
    </lineage>
</organism>
<evidence type="ECO:0000313" key="4">
    <source>
        <dbReference type="Proteomes" id="UP000183371"/>
    </source>
</evidence>
<protein>
    <submittedName>
        <fullName evidence="3">TadE-like protein</fullName>
    </submittedName>
</protein>
<name>A0A1I7CPA7_9HYPH</name>
<dbReference type="AlphaFoldDB" id="A0A1I7CPA7"/>
<dbReference type="InterPro" id="IPR012495">
    <property type="entry name" value="TadE-like_dom"/>
</dbReference>
<reference evidence="4" key="1">
    <citation type="submission" date="2016-10" db="EMBL/GenBank/DDBJ databases">
        <authorList>
            <person name="Varghese N."/>
            <person name="Submissions S."/>
        </authorList>
    </citation>
    <scope>NUCLEOTIDE SEQUENCE [LARGE SCALE GENOMIC DNA]</scope>
    <source>
        <strain evidence="4">DSM 17465</strain>
    </source>
</reference>
<feature type="transmembrane region" description="Helical" evidence="1">
    <location>
        <begin position="20"/>
        <end position="41"/>
    </location>
</feature>
<dbReference type="EMBL" id="FPBD01000006">
    <property type="protein sequence ID" value="SFU01251.1"/>
    <property type="molecule type" value="Genomic_DNA"/>
</dbReference>
<dbReference type="RefSeq" id="WP_054784302.1">
    <property type="nucleotide sequence ID" value="NZ_FPBD01000006.1"/>
</dbReference>
<keyword evidence="1" id="KW-1133">Transmembrane helix</keyword>
<keyword evidence="4" id="KW-1185">Reference proteome</keyword>
<keyword evidence="1" id="KW-0472">Membrane</keyword>
<gene>
    <name evidence="3" type="ORF">SAMN05444141_106222</name>
</gene>
<evidence type="ECO:0000313" key="3">
    <source>
        <dbReference type="EMBL" id="SFU01251.1"/>
    </source>
</evidence>
<sequence length="208" mass="23182">MNPHPNIYSAFRSFCLSKNGVAAIEFAIVMPMLVFIFLGMVELTTAVSYDRRVSKAGAAIADLIARSDDVTDGMDDINKAIEHQMTPFEDVDIDIKIGMVLIRNGRPQVVWSWENGKSAPPWPQGSEPDGVSFTSTMLINGRYYVVSTSRFEYKFILGSALSSLYQMVSEDHDSGKFLSLPLSDSFVLLPRRVSCVEYNDHCATWPPL</sequence>
<evidence type="ECO:0000259" key="2">
    <source>
        <dbReference type="Pfam" id="PF07811"/>
    </source>
</evidence>
<keyword evidence="1" id="KW-0812">Transmembrane</keyword>
<accession>A0A1I7CPA7</accession>
<dbReference type="Pfam" id="PF07811">
    <property type="entry name" value="TadE"/>
    <property type="match status" value="1"/>
</dbReference>
<proteinExistence type="predicted"/>
<feature type="domain" description="TadE-like" evidence="2">
    <location>
        <begin position="20"/>
        <end position="59"/>
    </location>
</feature>
<dbReference type="Proteomes" id="UP000183371">
    <property type="component" value="Unassembled WGS sequence"/>
</dbReference>
<evidence type="ECO:0000256" key="1">
    <source>
        <dbReference type="SAM" id="Phobius"/>
    </source>
</evidence>